<dbReference type="GO" id="GO:0003700">
    <property type="term" value="F:DNA-binding transcription factor activity"/>
    <property type="evidence" value="ECO:0007669"/>
    <property type="project" value="InterPro"/>
</dbReference>
<sequence>MACKVDILTTLIKHTLPDESKIHMLVRPFECLKDKMSAKESSFSTRCPGVKRSSQLKQIPSCNEACISAAEIRLGVAQLTLAIPPILPAIPITIF</sequence>
<protein>
    <recommendedName>
        <fullName evidence="1">Ethylene insensitive 3-like DNA-binding domain-containing protein</fullName>
    </recommendedName>
</protein>
<evidence type="ECO:0000259" key="1">
    <source>
        <dbReference type="Pfam" id="PF04873"/>
    </source>
</evidence>
<dbReference type="SUPFAM" id="SSF116768">
    <property type="entry name" value="DNA-binding domain of EIN3-like"/>
    <property type="match status" value="1"/>
</dbReference>
<dbReference type="AlphaFoldDB" id="A0A443N747"/>
<feature type="domain" description="Ethylene insensitive 3-like DNA-binding" evidence="1">
    <location>
        <begin position="3"/>
        <end position="45"/>
    </location>
</feature>
<dbReference type="Gene3D" id="1.10.3180.10">
    <property type="entry name" value="DNA-binding domain of EIN3-like"/>
    <property type="match status" value="1"/>
</dbReference>
<dbReference type="Pfam" id="PF04873">
    <property type="entry name" value="EIN3_DNA-bd"/>
    <property type="match status" value="1"/>
</dbReference>
<comment type="caution">
    <text evidence="2">The sequence shown here is derived from an EMBL/GenBank/DDBJ whole genome shotgun (WGS) entry which is preliminary data.</text>
</comment>
<dbReference type="InterPro" id="IPR047091">
    <property type="entry name" value="EIN3-like_DNA-bd"/>
</dbReference>
<name>A0A443N747_9MAGN</name>
<dbReference type="Proteomes" id="UP000283530">
    <property type="component" value="Unassembled WGS sequence"/>
</dbReference>
<gene>
    <name evidence="2" type="ORF">CKAN_00264100</name>
</gene>
<evidence type="ECO:0000313" key="3">
    <source>
        <dbReference type="Proteomes" id="UP000283530"/>
    </source>
</evidence>
<reference evidence="2 3" key="1">
    <citation type="journal article" date="2019" name="Nat. Plants">
        <title>Stout camphor tree genome fills gaps in understanding of flowering plant genome evolution.</title>
        <authorList>
            <person name="Chaw S.M."/>
            <person name="Liu Y.C."/>
            <person name="Wu Y.W."/>
            <person name="Wang H.Y."/>
            <person name="Lin C.I."/>
            <person name="Wu C.S."/>
            <person name="Ke H.M."/>
            <person name="Chang L.Y."/>
            <person name="Hsu C.Y."/>
            <person name="Yang H.T."/>
            <person name="Sudianto E."/>
            <person name="Hsu M.H."/>
            <person name="Wu K.P."/>
            <person name="Wang L.N."/>
            <person name="Leebens-Mack J.H."/>
            <person name="Tsai I.J."/>
        </authorList>
    </citation>
    <scope>NUCLEOTIDE SEQUENCE [LARGE SCALE GENOMIC DNA]</scope>
    <source>
        <strain evidence="3">cv. Chaw 1501</strain>
        <tissue evidence="2">Young leaves</tissue>
    </source>
</reference>
<proteinExistence type="predicted"/>
<dbReference type="EMBL" id="QPKB01000001">
    <property type="protein sequence ID" value="RWR74316.1"/>
    <property type="molecule type" value="Genomic_DNA"/>
</dbReference>
<dbReference type="GO" id="GO:0005634">
    <property type="term" value="C:nucleus"/>
    <property type="evidence" value="ECO:0007669"/>
    <property type="project" value="InterPro"/>
</dbReference>
<dbReference type="InterPro" id="IPR023278">
    <property type="entry name" value="Ethylene_insens-like_DNA-bd"/>
</dbReference>
<accession>A0A443N747</accession>
<organism evidence="2 3">
    <name type="scientific">Cinnamomum micranthum f. kanehirae</name>
    <dbReference type="NCBI Taxonomy" id="337451"/>
    <lineage>
        <taxon>Eukaryota</taxon>
        <taxon>Viridiplantae</taxon>
        <taxon>Streptophyta</taxon>
        <taxon>Embryophyta</taxon>
        <taxon>Tracheophyta</taxon>
        <taxon>Spermatophyta</taxon>
        <taxon>Magnoliopsida</taxon>
        <taxon>Magnoliidae</taxon>
        <taxon>Laurales</taxon>
        <taxon>Lauraceae</taxon>
        <taxon>Cinnamomum</taxon>
    </lineage>
</organism>
<evidence type="ECO:0000313" key="2">
    <source>
        <dbReference type="EMBL" id="RWR74316.1"/>
    </source>
</evidence>
<keyword evidence="3" id="KW-1185">Reference proteome</keyword>